<gene>
    <name evidence="2" type="ORF">DAPPUDRAFT_246352</name>
</gene>
<dbReference type="KEGG" id="dpx:DAPPUDRAFT_246352"/>
<organism evidence="2 3">
    <name type="scientific">Daphnia pulex</name>
    <name type="common">Water flea</name>
    <dbReference type="NCBI Taxonomy" id="6669"/>
    <lineage>
        <taxon>Eukaryota</taxon>
        <taxon>Metazoa</taxon>
        <taxon>Ecdysozoa</taxon>
        <taxon>Arthropoda</taxon>
        <taxon>Crustacea</taxon>
        <taxon>Branchiopoda</taxon>
        <taxon>Diplostraca</taxon>
        <taxon>Cladocera</taxon>
        <taxon>Anomopoda</taxon>
        <taxon>Daphniidae</taxon>
        <taxon>Daphnia</taxon>
    </lineage>
</organism>
<dbReference type="HOGENOM" id="CLU_148238_0_0_1"/>
<accession>E9GQ96</accession>
<feature type="region of interest" description="Disordered" evidence="1">
    <location>
        <begin position="70"/>
        <end position="93"/>
    </location>
</feature>
<dbReference type="EMBL" id="GL732558">
    <property type="protein sequence ID" value="EFX78087.1"/>
    <property type="molecule type" value="Genomic_DNA"/>
</dbReference>
<sequence length="147" mass="16068">MTAQIRALCTVRTAPVSHHSTFHLPFVLTEEYWTDPNIDENRPPANPPEFPLQQQVTGSDNLSCGATVAPTGVQPINQQSSPGDSNPVSRCTTAPIPYNDAFSNTPTRTLDMIGKSISVDDRLITTQNGIPLSCCIDDLWIGLRFFP</sequence>
<feature type="compositionally biased region" description="Polar residues" evidence="1">
    <location>
        <begin position="74"/>
        <end position="92"/>
    </location>
</feature>
<evidence type="ECO:0000313" key="3">
    <source>
        <dbReference type="Proteomes" id="UP000000305"/>
    </source>
</evidence>
<name>E9GQ96_DAPPU</name>
<feature type="region of interest" description="Disordered" evidence="1">
    <location>
        <begin position="39"/>
        <end position="58"/>
    </location>
</feature>
<protein>
    <submittedName>
        <fullName evidence="2">Uncharacterized protein</fullName>
    </submittedName>
</protein>
<dbReference type="AlphaFoldDB" id="E9GQ96"/>
<reference evidence="2 3" key="1">
    <citation type="journal article" date="2011" name="Science">
        <title>The ecoresponsive genome of Daphnia pulex.</title>
        <authorList>
            <person name="Colbourne J.K."/>
            <person name="Pfrender M.E."/>
            <person name="Gilbert D."/>
            <person name="Thomas W.K."/>
            <person name="Tucker A."/>
            <person name="Oakley T.H."/>
            <person name="Tokishita S."/>
            <person name="Aerts A."/>
            <person name="Arnold G.J."/>
            <person name="Basu M.K."/>
            <person name="Bauer D.J."/>
            <person name="Caceres C.E."/>
            <person name="Carmel L."/>
            <person name="Casola C."/>
            <person name="Choi J.H."/>
            <person name="Detter J.C."/>
            <person name="Dong Q."/>
            <person name="Dusheyko S."/>
            <person name="Eads B.D."/>
            <person name="Frohlich T."/>
            <person name="Geiler-Samerotte K.A."/>
            <person name="Gerlach D."/>
            <person name="Hatcher P."/>
            <person name="Jogdeo S."/>
            <person name="Krijgsveld J."/>
            <person name="Kriventseva E.V."/>
            <person name="Kultz D."/>
            <person name="Laforsch C."/>
            <person name="Lindquist E."/>
            <person name="Lopez J."/>
            <person name="Manak J.R."/>
            <person name="Muller J."/>
            <person name="Pangilinan J."/>
            <person name="Patwardhan R.P."/>
            <person name="Pitluck S."/>
            <person name="Pritham E.J."/>
            <person name="Rechtsteiner A."/>
            <person name="Rho M."/>
            <person name="Rogozin I.B."/>
            <person name="Sakarya O."/>
            <person name="Salamov A."/>
            <person name="Schaack S."/>
            <person name="Shapiro H."/>
            <person name="Shiga Y."/>
            <person name="Skalitzky C."/>
            <person name="Smith Z."/>
            <person name="Souvorov A."/>
            <person name="Sung W."/>
            <person name="Tang Z."/>
            <person name="Tsuchiya D."/>
            <person name="Tu H."/>
            <person name="Vos H."/>
            <person name="Wang M."/>
            <person name="Wolf Y.I."/>
            <person name="Yamagata H."/>
            <person name="Yamada T."/>
            <person name="Ye Y."/>
            <person name="Shaw J.R."/>
            <person name="Andrews J."/>
            <person name="Crease T.J."/>
            <person name="Tang H."/>
            <person name="Lucas S.M."/>
            <person name="Robertson H.M."/>
            <person name="Bork P."/>
            <person name="Koonin E.V."/>
            <person name="Zdobnov E.M."/>
            <person name="Grigoriev I.V."/>
            <person name="Lynch M."/>
            <person name="Boore J.L."/>
        </authorList>
    </citation>
    <scope>NUCLEOTIDE SEQUENCE [LARGE SCALE GENOMIC DNA]</scope>
</reference>
<dbReference type="PhylomeDB" id="E9GQ96"/>
<evidence type="ECO:0000256" key="1">
    <source>
        <dbReference type="SAM" id="MobiDB-lite"/>
    </source>
</evidence>
<dbReference type="InParanoid" id="E9GQ96"/>
<proteinExistence type="predicted"/>
<dbReference type="Proteomes" id="UP000000305">
    <property type="component" value="Unassembled WGS sequence"/>
</dbReference>
<keyword evidence="3" id="KW-1185">Reference proteome</keyword>
<evidence type="ECO:0000313" key="2">
    <source>
        <dbReference type="EMBL" id="EFX78087.1"/>
    </source>
</evidence>